<organism evidence="8">
    <name type="scientific">Candidatus Moduliflexus flocculans</name>
    <dbReference type="NCBI Taxonomy" id="1499966"/>
    <lineage>
        <taxon>Bacteria</taxon>
        <taxon>Candidatus Moduliflexota</taxon>
        <taxon>Candidatus Moduliflexia</taxon>
        <taxon>Candidatus Moduliflexales</taxon>
        <taxon>Candidatus Moduliflexaceae</taxon>
    </lineage>
</organism>
<dbReference type="Gene3D" id="3.40.1190.20">
    <property type="match status" value="1"/>
</dbReference>
<dbReference type="EMBL" id="DF820455">
    <property type="protein sequence ID" value="GAK49591.1"/>
    <property type="molecule type" value="Genomic_DNA"/>
</dbReference>
<dbReference type="AlphaFoldDB" id="A0A0S6VR38"/>
<dbReference type="PRINTS" id="PR00990">
    <property type="entry name" value="RIBOKINASE"/>
</dbReference>
<keyword evidence="9" id="KW-1185">Reference proteome</keyword>
<evidence type="ECO:0000256" key="1">
    <source>
        <dbReference type="ARBA" id="ARBA00010688"/>
    </source>
</evidence>
<evidence type="ECO:0000256" key="4">
    <source>
        <dbReference type="ARBA" id="ARBA00022777"/>
    </source>
</evidence>
<dbReference type="GO" id="GO:0006000">
    <property type="term" value="P:fructose metabolic process"/>
    <property type="evidence" value="ECO:0007669"/>
    <property type="project" value="UniProtKB-ARBA"/>
</dbReference>
<accession>A0A0S6VR38</accession>
<evidence type="ECO:0000259" key="7">
    <source>
        <dbReference type="Pfam" id="PF00294"/>
    </source>
</evidence>
<dbReference type="InterPro" id="IPR002173">
    <property type="entry name" value="Carboh/pur_kinase_PfkB_CS"/>
</dbReference>
<keyword evidence="3" id="KW-0547">Nucleotide-binding</keyword>
<dbReference type="PROSITE" id="PS00584">
    <property type="entry name" value="PFKB_KINASES_2"/>
    <property type="match status" value="1"/>
</dbReference>
<dbReference type="SUPFAM" id="SSF53613">
    <property type="entry name" value="Ribokinase-like"/>
    <property type="match status" value="1"/>
</dbReference>
<feature type="domain" description="Carbohydrate kinase PfkB" evidence="7">
    <location>
        <begin position="3"/>
        <end position="312"/>
    </location>
</feature>
<keyword evidence="5" id="KW-0067">ATP-binding</keyword>
<keyword evidence="2 6" id="KW-0808">Transferase</keyword>
<proteinExistence type="inferred from homology"/>
<evidence type="ECO:0000256" key="2">
    <source>
        <dbReference type="ARBA" id="ARBA00022679"/>
    </source>
</evidence>
<evidence type="ECO:0000313" key="8">
    <source>
        <dbReference type="EMBL" id="GAK49591.1"/>
    </source>
</evidence>
<dbReference type="PROSITE" id="PS00583">
    <property type="entry name" value="PFKB_KINASES_1"/>
    <property type="match status" value="1"/>
</dbReference>
<dbReference type="HOGENOM" id="CLU_027634_6_1_0"/>
<dbReference type="STRING" id="1499966.U14_00814"/>
<gene>
    <name evidence="8" type="ORF">U14_00814</name>
</gene>
<evidence type="ECO:0000256" key="5">
    <source>
        <dbReference type="ARBA" id="ARBA00022840"/>
    </source>
</evidence>
<dbReference type="PANTHER" id="PTHR43085:SF1">
    <property type="entry name" value="PSEUDOURIDINE KINASE-RELATED"/>
    <property type="match status" value="1"/>
</dbReference>
<dbReference type="CDD" id="cd01167">
    <property type="entry name" value="bac_FRK"/>
    <property type="match status" value="1"/>
</dbReference>
<dbReference type="GO" id="GO:0005524">
    <property type="term" value="F:ATP binding"/>
    <property type="evidence" value="ECO:0007669"/>
    <property type="project" value="UniProtKB-KW"/>
</dbReference>
<name>A0A0S6VR38_9BACT</name>
<dbReference type="InterPro" id="IPR029056">
    <property type="entry name" value="Ribokinase-like"/>
</dbReference>
<evidence type="ECO:0000313" key="9">
    <source>
        <dbReference type="Proteomes" id="UP000030700"/>
    </source>
</evidence>
<dbReference type="InterPro" id="IPR002139">
    <property type="entry name" value="Ribo/fructo_kinase"/>
</dbReference>
<dbReference type="PANTHER" id="PTHR43085">
    <property type="entry name" value="HEXOKINASE FAMILY MEMBER"/>
    <property type="match status" value="1"/>
</dbReference>
<dbReference type="GO" id="GO:0008865">
    <property type="term" value="F:fructokinase activity"/>
    <property type="evidence" value="ECO:0007669"/>
    <property type="project" value="UniProtKB-ARBA"/>
</dbReference>
<dbReference type="InterPro" id="IPR011611">
    <property type="entry name" value="PfkB_dom"/>
</dbReference>
<dbReference type="InterPro" id="IPR050306">
    <property type="entry name" value="PfkB_Carbo_kinase"/>
</dbReference>
<evidence type="ECO:0000256" key="3">
    <source>
        <dbReference type="ARBA" id="ARBA00022741"/>
    </source>
</evidence>
<protein>
    <submittedName>
        <fullName evidence="8">JHL05D22.5 protein</fullName>
    </submittedName>
</protein>
<sequence length="328" mass="35131">MVQVVCLGEVLIDFVSLESGVSLIEAPAFKKAAGGAPANVAVGLARLGHNVGFVGKVGQDSFGEFLIGILKENQVNVSGIATDADARTMLAFVSLRQDGERDFMFYRHPSADMRLTPEEIPETMVANASIFHYGSISLISEPCRSATFHALEIAKKAGVMISYDPNLRLNLWPNAETARQEILNGMRFADFMKINDDELEFLTGTRQLHDGATRLRSFGPALIVITSGSGGSYFYSDRAEGMVSGYRVQAVDTTGAGDGFVAGFLSCLLRCVKSGEPFVAPAHAELEACCRFANAVGAIATLTRGAIPALPTRAQVEEFIKHQGTVGM</sequence>
<comment type="similarity">
    <text evidence="1 6">Belongs to the carbohydrate kinase PfkB family.</text>
</comment>
<dbReference type="Proteomes" id="UP000030700">
    <property type="component" value="Unassembled WGS sequence"/>
</dbReference>
<evidence type="ECO:0000256" key="6">
    <source>
        <dbReference type="RuleBase" id="RU003704"/>
    </source>
</evidence>
<reference evidence="8" key="1">
    <citation type="journal article" date="2015" name="PeerJ">
        <title>First genomic representation of candidate bacterial phylum KSB3 points to enhanced environmental sensing as a trigger of wastewater bulking.</title>
        <authorList>
            <person name="Sekiguchi Y."/>
            <person name="Ohashi A."/>
            <person name="Parks D.H."/>
            <person name="Yamauchi T."/>
            <person name="Tyson G.W."/>
            <person name="Hugenholtz P."/>
        </authorList>
    </citation>
    <scope>NUCLEOTIDE SEQUENCE [LARGE SCALE GENOMIC DNA]</scope>
</reference>
<dbReference type="Pfam" id="PF00294">
    <property type="entry name" value="PfkB"/>
    <property type="match status" value="1"/>
</dbReference>
<keyword evidence="4 6" id="KW-0418">Kinase</keyword>